<keyword evidence="3" id="KW-1185">Reference proteome</keyword>
<reference evidence="2 3" key="1">
    <citation type="submission" date="2018-11" db="EMBL/GenBank/DDBJ databases">
        <authorList>
            <consortium name="Pathogen Informatics"/>
        </authorList>
    </citation>
    <scope>NUCLEOTIDE SEQUENCE [LARGE SCALE GENOMIC DNA]</scope>
    <source>
        <strain evidence="2 3">Zambia</strain>
    </source>
</reference>
<accession>A0A183MTW9</accession>
<protein>
    <submittedName>
        <fullName evidence="2">Uncharacterized protein</fullName>
    </submittedName>
</protein>
<gene>
    <name evidence="2" type="ORF">SMRZ_LOCUS19494</name>
</gene>
<proteinExistence type="predicted"/>
<evidence type="ECO:0000256" key="1">
    <source>
        <dbReference type="SAM" id="MobiDB-lite"/>
    </source>
</evidence>
<dbReference type="Proteomes" id="UP000277204">
    <property type="component" value="Unassembled WGS sequence"/>
</dbReference>
<evidence type="ECO:0000313" key="2">
    <source>
        <dbReference type="EMBL" id="VDP31766.1"/>
    </source>
</evidence>
<dbReference type="EMBL" id="UZAI01017983">
    <property type="protein sequence ID" value="VDP31766.1"/>
    <property type="molecule type" value="Genomic_DNA"/>
</dbReference>
<feature type="region of interest" description="Disordered" evidence="1">
    <location>
        <begin position="53"/>
        <end position="90"/>
    </location>
</feature>
<sequence length="90" mass="10143">MQLDDLNIADHLPLLSHLHQQMQVKTTSVAATSASVSFNMYKGENKIFKYNTENANPPNYTSWRNSGTGENFHLPTRSASSMKKQDPMQT</sequence>
<evidence type="ECO:0000313" key="3">
    <source>
        <dbReference type="Proteomes" id="UP000277204"/>
    </source>
</evidence>
<organism evidence="2 3">
    <name type="scientific">Schistosoma margrebowiei</name>
    <dbReference type="NCBI Taxonomy" id="48269"/>
    <lineage>
        <taxon>Eukaryota</taxon>
        <taxon>Metazoa</taxon>
        <taxon>Spiralia</taxon>
        <taxon>Lophotrochozoa</taxon>
        <taxon>Platyhelminthes</taxon>
        <taxon>Trematoda</taxon>
        <taxon>Digenea</taxon>
        <taxon>Strigeidida</taxon>
        <taxon>Schistosomatoidea</taxon>
        <taxon>Schistosomatidae</taxon>
        <taxon>Schistosoma</taxon>
    </lineage>
</organism>
<name>A0A183MTW9_9TREM</name>
<dbReference type="AlphaFoldDB" id="A0A183MTW9"/>
<feature type="compositionally biased region" description="Polar residues" evidence="1">
    <location>
        <begin position="53"/>
        <end position="69"/>
    </location>
</feature>